<proteinExistence type="predicted"/>
<gene>
    <name evidence="1" type="ORF">ACFQJ6_22060</name>
</gene>
<protein>
    <recommendedName>
        <fullName evidence="3">Fibronectin type III domain-containing protein</fullName>
    </recommendedName>
</protein>
<dbReference type="EMBL" id="JBHSZH010000005">
    <property type="protein sequence ID" value="MFC7082365.1"/>
    <property type="molecule type" value="Genomic_DNA"/>
</dbReference>
<evidence type="ECO:0000313" key="2">
    <source>
        <dbReference type="Proteomes" id="UP001596407"/>
    </source>
</evidence>
<accession>A0ABD5WUC2</accession>
<comment type="caution">
    <text evidence="1">The sequence shown here is derived from an EMBL/GenBank/DDBJ whole genome shotgun (WGS) entry which is preliminary data.</text>
</comment>
<name>A0ABD5WUC2_9EURY</name>
<evidence type="ECO:0000313" key="1">
    <source>
        <dbReference type="EMBL" id="MFC7082365.1"/>
    </source>
</evidence>
<dbReference type="RefSeq" id="WP_276279636.1">
    <property type="nucleotide sequence ID" value="NZ_CP119809.1"/>
</dbReference>
<dbReference type="AlphaFoldDB" id="A0ABD5WUC2"/>
<evidence type="ECO:0008006" key="3">
    <source>
        <dbReference type="Google" id="ProtNLM"/>
    </source>
</evidence>
<dbReference type="Proteomes" id="UP001596407">
    <property type="component" value="Unassembled WGS sequence"/>
</dbReference>
<organism evidence="1 2">
    <name type="scientific">Halorussus caseinilyticus</name>
    <dbReference type="NCBI Taxonomy" id="3034025"/>
    <lineage>
        <taxon>Archaea</taxon>
        <taxon>Methanobacteriati</taxon>
        <taxon>Methanobacteriota</taxon>
        <taxon>Stenosarchaea group</taxon>
        <taxon>Halobacteria</taxon>
        <taxon>Halobacteriales</taxon>
        <taxon>Haladaptataceae</taxon>
        <taxon>Halorussus</taxon>
    </lineage>
</organism>
<sequence>MALSRRELLGYAVAGATGTGITAAQERSEPGVGQRWQLGGVYARPARIGDTAVTFRASAESKYDTDYEVEVALFYRPKAAGGANATTGGKWRNAGSKTGALSESVYLEATVSDLEPGRTYEYRAEAYLTNYDGHSRRVSETFAVTAGRPCSGPSTNCLRVATRSPEVSDDGSEVTLRATAKGLAAYDEVAGHFFYRREGSDEKHWTDYVAVSGESNGGDSGKFSATLSELPAGSYTYYAEARGEGGGMKNMYGEGRERAFRVE</sequence>
<dbReference type="GeneID" id="79304213"/>
<keyword evidence="2" id="KW-1185">Reference proteome</keyword>
<reference evidence="1 2" key="1">
    <citation type="journal article" date="2019" name="Int. J. Syst. Evol. Microbiol.">
        <title>The Global Catalogue of Microorganisms (GCM) 10K type strain sequencing project: providing services to taxonomists for standard genome sequencing and annotation.</title>
        <authorList>
            <consortium name="The Broad Institute Genomics Platform"/>
            <consortium name="The Broad Institute Genome Sequencing Center for Infectious Disease"/>
            <person name="Wu L."/>
            <person name="Ma J."/>
        </authorList>
    </citation>
    <scope>NUCLEOTIDE SEQUENCE [LARGE SCALE GENOMIC DNA]</scope>
    <source>
        <strain evidence="1 2">DT72</strain>
    </source>
</reference>